<sequence length="186" mass="20357">MVSPDRHTSDPADSQLSPSESTIMQMVGDWLKATALPSDWALFQGQQNRLPPPRADFMVMQAVSRRPLATNHHEYSPTSVTITQPIELSIQLTAYGAAALTVFGSISTLWRDAGAVSWFQQRRNDMAPLGTGPLSQHGFISAEQRYDDSATLTLTLVVETRLCRPVETATALAMSSITEADLTDHN</sequence>
<name>A0ABT3WE29_9PROT</name>
<keyword evidence="3" id="KW-1185">Reference proteome</keyword>
<evidence type="ECO:0000259" key="1">
    <source>
        <dbReference type="Pfam" id="PF23961"/>
    </source>
</evidence>
<dbReference type="Pfam" id="PF23961">
    <property type="entry name" value="Phage_tail_terminator_9"/>
    <property type="match status" value="1"/>
</dbReference>
<dbReference type="Proteomes" id="UP001165576">
    <property type="component" value="Unassembled WGS sequence"/>
</dbReference>
<reference evidence="2" key="1">
    <citation type="submission" date="2022-07" db="EMBL/GenBank/DDBJ databases">
        <title>Bombella genomes.</title>
        <authorList>
            <person name="Harer L."/>
            <person name="Styblova S."/>
            <person name="Ehrmann M."/>
        </authorList>
    </citation>
    <scope>NUCLEOTIDE SEQUENCE</scope>
    <source>
        <strain evidence="2">TMW 2.2543</strain>
    </source>
</reference>
<proteinExistence type="predicted"/>
<dbReference type="InterPro" id="IPR057087">
    <property type="entry name" value="Gp12-like"/>
</dbReference>
<protein>
    <recommendedName>
        <fullName evidence="1">Phage neck terminator protein gp12-like domain-containing protein</fullName>
    </recommendedName>
</protein>
<dbReference type="EMBL" id="JANIDY010000001">
    <property type="protein sequence ID" value="MCX5617123.1"/>
    <property type="molecule type" value="Genomic_DNA"/>
</dbReference>
<dbReference type="RefSeq" id="WP_266115647.1">
    <property type="nucleotide sequence ID" value="NZ_JANIDY010000001.1"/>
</dbReference>
<feature type="domain" description="Phage neck terminator protein gp12-like" evidence="1">
    <location>
        <begin position="22"/>
        <end position="170"/>
    </location>
</feature>
<accession>A0ABT3WE29</accession>
<organism evidence="2 3">
    <name type="scientific">Bombella pluederhausensis</name>
    <dbReference type="NCBI Taxonomy" id="2967336"/>
    <lineage>
        <taxon>Bacteria</taxon>
        <taxon>Pseudomonadati</taxon>
        <taxon>Pseudomonadota</taxon>
        <taxon>Alphaproteobacteria</taxon>
        <taxon>Acetobacterales</taxon>
        <taxon>Acetobacteraceae</taxon>
        <taxon>Bombella</taxon>
    </lineage>
</organism>
<comment type="caution">
    <text evidence="2">The sequence shown here is derived from an EMBL/GenBank/DDBJ whole genome shotgun (WGS) entry which is preliminary data.</text>
</comment>
<gene>
    <name evidence="2" type="ORF">NQF86_00350</name>
</gene>
<evidence type="ECO:0000313" key="3">
    <source>
        <dbReference type="Proteomes" id="UP001165576"/>
    </source>
</evidence>
<evidence type="ECO:0000313" key="2">
    <source>
        <dbReference type="EMBL" id="MCX5617123.1"/>
    </source>
</evidence>
<dbReference type="NCBIfam" id="NF047498">
    <property type="entry name" value="LIC_12616_fam"/>
    <property type="match status" value="1"/>
</dbReference>